<dbReference type="AlphaFoldDB" id="A0A2G8KJT4"/>
<dbReference type="GO" id="GO:0016684">
    <property type="term" value="F:oxidoreductase activity, acting on peroxide as acceptor"/>
    <property type="evidence" value="ECO:0007669"/>
    <property type="project" value="TreeGrafter"/>
</dbReference>
<gene>
    <name evidence="2" type="ORF">BSL78_14870</name>
</gene>
<dbReference type="GO" id="GO:0016239">
    <property type="term" value="P:positive regulation of macroautophagy"/>
    <property type="evidence" value="ECO:0007669"/>
    <property type="project" value="TreeGrafter"/>
</dbReference>
<evidence type="ECO:0000313" key="3">
    <source>
        <dbReference type="Proteomes" id="UP000230750"/>
    </source>
</evidence>
<dbReference type="GO" id="GO:0070728">
    <property type="term" value="F:L-leucine binding"/>
    <property type="evidence" value="ECO:0007669"/>
    <property type="project" value="TreeGrafter"/>
</dbReference>
<evidence type="ECO:0000256" key="1">
    <source>
        <dbReference type="SAM" id="Coils"/>
    </source>
</evidence>
<dbReference type="STRING" id="307972.A0A2G8KJT4"/>
<name>A0A2G8KJT4_STIJA</name>
<dbReference type="PANTHER" id="PTHR12474:SF0">
    <property type="entry name" value="SESTRIN HOMOLOG"/>
    <property type="match status" value="1"/>
</dbReference>
<comment type="caution">
    <text evidence="2">The sequence shown here is derived from an EMBL/GenBank/DDBJ whole genome shotgun (WGS) entry which is preliminary data.</text>
</comment>
<dbReference type="Pfam" id="PF04636">
    <property type="entry name" value="PA26"/>
    <property type="match status" value="1"/>
</dbReference>
<sequence length="237" mass="27746">MVSHCLAELEGASADVETLMKRMKQLTEQSDAEDSQEEHIKQFEKVERQSLELAPKGEEQCCGDKSDLSNYLRDPEFKYKDFAKRGEESKLPTFRAQDYSWEEHGFSLVNRYYPDIASLLDGKLSLTSNLTYNTMGQNTMVDTSLLRRAIWNYVHALFGIRHDDYDYSEVNLLLDRSLKTYIKSVCCFPEMTTYKDYSHFWKDFKDSEKVHVNLMVLEARMQAGLLYVLRAIMEYMK</sequence>
<dbReference type="InterPro" id="IPR006730">
    <property type="entry name" value="Sestrin"/>
</dbReference>
<dbReference type="PANTHER" id="PTHR12474">
    <property type="entry name" value="P53 REGULATED PA26 NUCLEAR PROTEIN SESTRIN"/>
    <property type="match status" value="1"/>
</dbReference>
<feature type="coiled-coil region" evidence="1">
    <location>
        <begin position="9"/>
        <end position="36"/>
    </location>
</feature>
<dbReference type="EMBL" id="MRZV01000532">
    <property type="protein sequence ID" value="PIK48266.1"/>
    <property type="molecule type" value="Genomic_DNA"/>
</dbReference>
<dbReference type="GO" id="GO:1901031">
    <property type="term" value="P:regulation of response to reactive oxygen species"/>
    <property type="evidence" value="ECO:0007669"/>
    <property type="project" value="InterPro"/>
</dbReference>
<protein>
    <submittedName>
        <fullName evidence="2">Putative sestrin-1-like</fullName>
    </submittedName>
</protein>
<reference evidence="2 3" key="1">
    <citation type="journal article" date="2017" name="PLoS Biol.">
        <title>The sea cucumber genome provides insights into morphological evolution and visceral regeneration.</title>
        <authorList>
            <person name="Zhang X."/>
            <person name="Sun L."/>
            <person name="Yuan J."/>
            <person name="Sun Y."/>
            <person name="Gao Y."/>
            <person name="Zhang L."/>
            <person name="Li S."/>
            <person name="Dai H."/>
            <person name="Hamel J.F."/>
            <person name="Liu C."/>
            <person name="Yu Y."/>
            <person name="Liu S."/>
            <person name="Lin W."/>
            <person name="Guo K."/>
            <person name="Jin S."/>
            <person name="Xu P."/>
            <person name="Storey K.B."/>
            <person name="Huan P."/>
            <person name="Zhang T."/>
            <person name="Zhou Y."/>
            <person name="Zhang J."/>
            <person name="Lin C."/>
            <person name="Li X."/>
            <person name="Xing L."/>
            <person name="Huo D."/>
            <person name="Sun M."/>
            <person name="Wang L."/>
            <person name="Mercier A."/>
            <person name="Li F."/>
            <person name="Yang H."/>
            <person name="Xiang J."/>
        </authorList>
    </citation>
    <scope>NUCLEOTIDE SEQUENCE [LARGE SCALE GENOMIC DNA]</scope>
    <source>
        <strain evidence="2">Shaxun</strain>
        <tissue evidence="2">Muscle</tissue>
    </source>
</reference>
<dbReference type="GO" id="GO:1990253">
    <property type="term" value="P:cellular response to leucine starvation"/>
    <property type="evidence" value="ECO:0007669"/>
    <property type="project" value="TreeGrafter"/>
</dbReference>
<organism evidence="2 3">
    <name type="scientific">Stichopus japonicus</name>
    <name type="common">Sea cucumber</name>
    <dbReference type="NCBI Taxonomy" id="307972"/>
    <lineage>
        <taxon>Eukaryota</taxon>
        <taxon>Metazoa</taxon>
        <taxon>Echinodermata</taxon>
        <taxon>Eleutherozoa</taxon>
        <taxon>Echinozoa</taxon>
        <taxon>Holothuroidea</taxon>
        <taxon>Aspidochirotacea</taxon>
        <taxon>Aspidochirotida</taxon>
        <taxon>Stichopodidae</taxon>
        <taxon>Apostichopus</taxon>
    </lineage>
</organism>
<proteinExistence type="predicted"/>
<dbReference type="OrthoDB" id="337464at2759"/>
<dbReference type="GO" id="GO:0071233">
    <property type="term" value="P:cellular response to L-leucine"/>
    <property type="evidence" value="ECO:0007669"/>
    <property type="project" value="TreeGrafter"/>
</dbReference>
<dbReference type="Proteomes" id="UP000230750">
    <property type="component" value="Unassembled WGS sequence"/>
</dbReference>
<accession>A0A2G8KJT4</accession>
<evidence type="ECO:0000313" key="2">
    <source>
        <dbReference type="EMBL" id="PIK48266.1"/>
    </source>
</evidence>
<dbReference type="GO" id="GO:0005634">
    <property type="term" value="C:nucleus"/>
    <property type="evidence" value="ECO:0007669"/>
    <property type="project" value="InterPro"/>
</dbReference>
<keyword evidence="3" id="KW-1185">Reference proteome</keyword>
<keyword evidence="1" id="KW-0175">Coiled coil</keyword>
<dbReference type="GO" id="GO:1904262">
    <property type="term" value="P:negative regulation of TORC1 signaling"/>
    <property type="evidence" value="ECO:0007669"/>
    <property type="project" value="TreeGrafter"/>
</dbReference>